<accession>A0A5J5GHD6</accession>
<sequence>MSIVKLSRRLAQLLEQIPTGSVLADIGSDHALLPAAAVQEGRAVRAIAGEVNPGPYEAARRTVAETGLGAAVEVRRGDGLDVVEAGEADCITIAGMGGGLIASILERGAAAGKLNGVKQLLLQPNVGEDIVRRWLDRNGWLLTGERILEEDGKIYEVLAAIPSAAEAAPYGAGLYADSTLADGNGPIIDREIKYLMGPWLLRSGGEIFEAKWRSEIDKLKKIRESLSRSEQGAAEEKSAELEARIRKIAEVLECLPKDRL</sequence>
<dbReference type="PANTHER" id="PTHR38451">
    <property type="entry name" value="TRNA (ADENINE(22)-N(1))-METHYLTRANSFERASE"/>
    <property type="match status" value="1"/>
</dbReference>
<reference evidence="1 2" key="1">
    <citation type="submission" date="2019-09" db="EMBL/GenBank/DDBJ databases">
        <title>Bacillus ochoae sp. nov., Paenibacillus whitsoniae sp. nov., Paenibacillus spiritus sp. nov. Isolated from the Mars Exploration Rover during spacecraft assembly.</title>
        <authorList>
            <person name="Seuylemezian A."/>
            <person name="Vaishampayan P."/>
        </authorList>
    </citation>
    <scope>NUCLEOTIDE SEQUENCE [LARGE SCALE GENOMIC DNA]</scope>
    <source>
        <strain evidence="1 2">MER_111</strain>
    </source>
</reference>
<gene>
    <name evidence="1" type="ORF">F4V43_03895</name>
</gene>
<dbReference type="PANTHER" id="PTHR38451:SF1">
    <property type="entry name" value="TRNA (ADENINE(22)-N(1))-METHYLTRANSFERASE"/>
    <property type="match status" value="1"/>
</dbReference>
<name>A0A5J5GHD6_9BACL</name>
<dbReference type="AlphaFoldDB" id="A0A5J5GHD6"/>
<protein>
    <submittedName>
        <fullName evidence="1">tRNA (Adenine-N(1))-methyltransferase</fullName>
    </submittedName>
</protein>
<organism evidence="1 2">
    <name type="scientific">Paenibacillus spiritus</name>
    <dbReference type="NCBI Taxonomy" id="2496557"/>
    <lineage>
        <taxon>Bacteria</taxon>
        <taxon>Bacillati</taxon>
        <taxon>Bacillota</taxon>
        <taxon>Bacilli</taxon>
        <taxon>Bacillales</taxon>
        <taxon>Paenibacillaceae</taxon>
        <taxon>Paenibacillus</taxon>
    </lineage>
</organism>
<dbReference type="EMBL" id="VYKK01000004">
    <property type="protein sequence ID" value="KAA9007636.1"/>
    <property type="molecule type" value="Genomic_DNA"/>
</dbReference>
<dbReference type="Pfam" id="PF04816">
    <property type="entry name" value="TrmK"/>
    <property type="match status" value="1"/>
</dbReference>
<dbReference type="GO" id="GO:0032259">
    <property type="term" value="P:methylation"/>
    <property type="evidence" value="ECO:0007669"/>
    <property type="project" value="UniProtKB-KW"/>
</dbReference>
<comment type="caution">
    <text evidence="1">The sequence shown here is derived from an EMBL/GenBank/DDBJ whole genome shotgun (WGS) entry which is preliminary data.</text>
</comment>
<dbReference type="Gene3D" id="1.10.287.1890">
    <property type="match status" value="1"/>
</dbReference>
<dbReference type="RefSeq" id="WP_150456926.1">
    <property type="nucleotide sequence ID" value="NZ_VYKK01000004.1"/>
</dbReference>
<dbReference type="Proteomes" id="UP000367750">
    <property type="component" value="Unassembled WGS sequence"/>
</dbReference>
<keyword evidence="1" id="KW-0808">Transferase</keyword>
<dbReference type="Gene3D" id="3.40.50.150">
    <property type="entry name" value="Vaccinia Virus protein VP39"/>
    <property type="match status" value="1"/>
</dbReference>
<keyword evidence="1" id="KW-0489">Methyltransferase</keyword>
<proteinExistence type="predicted"/>
<dbReference type="InterPro" id="IPR029063">
    <property type="entry name" value="SAM-dependent_MTases_sf"/>
</dbReference>
<evidence type="ECO:0000313" key="2">
    <source>
        <dbReference type="Proteomes" id="UP000367750"/>
    </source>
</evidence>
<dbReference type="GO" id="GO:0160105">
    <property type="term" value="F:tRNA (adenine(22)-N1)-methyltransferase activity"/>
    <property type="evidence" value="ECO:0007669"/>
    <property type="project" value="InterPro"/>
</dbReference>
<dbReference type="OrthoDB" id="5881184at2"/>
<dbReference type="SUPFAM" id="SSF53335">
    <property type="entry name" value="S-adenosyl-L-methionine-dependent methyltransferases"/>
    <property type="match status" value="1"/>
</dbReference>
<evidence type="ECO:0000313" key="1">
    <source>
        <dbReference type="EMBL" id="KAA9007636.1"/>
    </source>
</evidence>
<keyword evidence="2" id="KW-1185">Reference proteome</keyword>
<dbReference type="PIRSF" id="PIRSF018637">
    <property type="entry name" value="TrmK"/>
    <property type="match status" value="1"/>
</dbReference>
<dbReference type="InterPro" id="IPR006901">
    <property type="entry name" value="TrmK"/>
</dbReference>